<proteinExistence type="predicted"/>
<comment type="caution">
    <text evidence="1">The sequence shown here is derived from an EMBL/GenBank/DDBJ whole genome shotgun (WGS) entry which is preliminary data.</text>
</comment>
<accession>A0ABU2N1L4</accession>
<dbReference type="RefSeq" id="WP_311708767.1">
    <property type="nucleotide sequence ID" value="NZ_JAVREL010000037.1"/>
</dbReference>
<evidence type="ECO:0000313" key="2">
    <source>
        <dbReference type="Proteomes" id="UP001183246"/>
    </source>
</evidence>
<reference evidence="2" key="1">
    <citation type="submission" date="2023-07" db="EMBL/GenBank/DDBJ databases">
        <title>30 novel species of actinomycetes from the DSMZ collection.</title>
        <authorList>
            <person name="Nouioui I."/>
        </authorList>
    </citation>
    <scope>NUCLEOTIDE SEQUENCE [LARGE SCALE GENOMIC DNA]</scope>
    <source>
        <strain evidence="2">DSM 44938</strain>
    </source>
</reference>
<protein>
    <submittedName>
        <fullName evidence="1">Uncharacterized protein</fullName>
    </submittedName>
</protein>
<dbReference type="Proteomes" id="UP001183246">
    <property type="component" value="Unassembled WGS sequence"/>
</dbReference>
<sequence>MDDNVTKCRICGEFVLQIPGWTTFIPSYWLLRATWDPDHQFLAGALHFSCLKQWKHRDAFLREATDILIGRGRTITVEAEGTEHVLEQPGVFFSERIFRDAECAIYRNTSTDRWLVLSEDGPWIVLDRQQLSFLGRGRPARAEEGGERVALPDDPGPAIETATLPELLVFLGSRSRYPALEHGAPDYQRWRFVPRKRVLEYSVGIDLSLPASATEFLAGYSHDYEAFSFDAETR</sequence>
<dbReference type="EMBL" id="JAVREL010000037">
    <property type="protein sequence ID" value="MDT0347641.1"/>
    <property type="molecule type" value="Genomic_DNA"/>
</dbReference>
<organism evidence="1 2">
    <name type="scientific">Streptomyces litchfieldiae</name>
    <dbReference type="NCBI Taxonomy" id="3075543"/>
    <lineage>
        <taxon>Bacteria</taxon>
        <taxon>Bacillati</taxon>
        <taxon>Actinomycetota</taxon>
        <taxon>Actinomycetes</taxon>
        <taxon>Kitasatosporales</taxon>
        <taxon>Streptomycetaceae</taxon>
        <taxon>Streptomyces</taxon>
    </lineage>
</organism>
<gene>
    <name evidence="1" type="ORF">RM590_34520</name>
</gene>
<evidence type="ECO:0000313" key="1">
    <source>
        <dbReference type="EMBL" id="MDT0347641.1"/>
    </source>
</evidence>
<keyword evidence="2" id="KW-1185">Reference proteome</keyword>
<name>A0ABU2N1L4_9ACTN</name>